<dbReference type="RefSeq" id="XP_040736447.1">
    <property type="nucleotide sequence ID" value="XM_040880695.1"/>
</dbReference>
<gene>
    <name evidence="1" type="ORF">BHQ10_007944</name>
</gene>
<organism evidence="1 2">
    <name type="scientific">Talaromyces amestolkiae</name>
    <dbReference type="NCBI Taxonomy" id="1196081"/>
    <lineage>
        <taxon>Eukaryota</taxon>
        <taxon>Fungi</taxon>
        <taxon>Dikarya</taxon>
        <taxon>Ascomycota</taxon>
        <taxon>Pezizomycotina</taxon>
        <taxon>Eurotiomycetes</taxon>
        <taxon>Eurotiomycetidae</taxon>
        <taxon>Eurotiales</taxon>
        <taxon>Trichocomaceae</taxon>
        <taxon>Talaromyces</taxon>
        <taxon>Talaromyces sect. Talaromyces</taxon>
    </lineage>
</organism>
<name>A0A364L800_TALAM</name>
<dbReference type="AlphaFoldDB" id="A0A364L800"/>
<dbReference type="Proteomes" id="UP000249363">
    <property type="component" value="Unassembled WGS sequence"/>
</dbReference>
<evidence type="ECO:0000313" key="1">
    <source>
        <dbReference type="EMBL" id="RAO71932.1"/>
    </source>
</evidence>
<proteinExistence type="predicted"/>
<dbReference type="GeneID" id="63797159"/>
<dbReference type="STRING" id="1196081.A0A364L800"/>
<keyword evidence="2" id="KW-1185">Reference proteome</keyword>
<protein>
    <submittedName>
        <fullName evidence="1">Uncharacterized protein</fullName>
    </submittedName>
</protein>
<dbReference type="EMBL" id="MIKG01000017">
    <property type="protein sequence ID" value="RAO71932.1"/>
    <property type="molecule type" value="Genomic_DNA"/>
</dbReference>
<reference evidence="1 2" key="1">
    <citation type="journal article" date="2017" name="Biotechnol. Biofuels">
        <title>Differential beta-glucosidase expression as a function of carbon source availability in Talaromyces amestolkiae: a genomic and proteomic approach.</title>
        <authorList>
            <person name="de Eugenio L.I."/>
            <person name="Mendez-Liter J.A."/>
            <person name="Nieto-Dominguez M."/>
            <person name="Alonso L."/>
            <person name="Gil-Munoz J."/>
            <person name="Barriuso J."/>
            <person name="Prieto A."/>
            <person name="Martinez M.J."/>
        </authorList>
    </citation>
    <scope>NUCLEOTIDE SEQUENCE [LARGE SCALE GENOMIC DNA]</scope>
    <source>
        <strain evidence="1 2">CIB</strain>
    </source>
</reference>
<evidence type="ECO:0000313" key="2">
    <source>
        <dbReference type="Proteomes" id="UP000249363"/>
    </source>
</evidence>
<comment type="caution">
    <text evidence="1">The sequence shown here is derived from an EMBL/GenBank/DDBJ whole genome shotgun (WGS) entry which is preliminary data.</text>
</comment>
<sequence>MSVGSHAYRHALQRAPSRLDYVWISDELLSSTFQKFVKGQRRYGSRVPGPLEASKRLARRRNTALAVGGSPFDPAANVAHLFGANGTGHVRQWDDSPWSSRWPEPLELFSYSDQPPPSPNLSFLAQVECSAEALGDAIEPQTSANPTFASSLARCKTVHDVREALEWYHIDIRHEPEYSRMIFNHFHQIITRENQAPGVRELLDFLDDSSLNIYGMGNYSELFEHLSDSALDMVYKMKLIDNVTKAIGLGLVPVREITRILKLLPESICGRESSRQTRETVTLEKAFNDIWTALQSCSVFKLHEIDHELLEPWVDQLMAFNDVRLLRLAKRILAAYHDSIRSLSYSMSLRSLNVLYSRGALVDWGVCTTYLEQALMRGDVASLSYAKDLILTYHRYELVPSSSIADLLLQYLINARISADSEGAVAQILPDLLRQLNTDIATDYIIMITERLAFTKREDPARDHALKGLRNCLLHIDRPAILSSKGWCELKEDDGLGTSKGLRVALRMWTWIAISTTPHRRLASPRPDQVNQKSIHGAGISILKLFDNVTTSIKWQSHENRTELLPKLVAGLQQLDVPSNQVLKKVYALLTRKEITNLSTLQSFQKLEEGRMTLEQAALQRNVFNSTKSYLLSSHLRVIRNVDVTSPDFIDSMVDLIEKDNTKIRDMIFLISLHTPLQVALAMASTRNAGHIPNTKRVRAILRLESKGKQLYLEPNACVSFIHLLASSIAVSDKVSPRAAFNLVTYLYYYLIKYNGPVKSNFVRAMYHCGITRFLESGLRVSGVQEHYILKVVQRHEEPETARALMNGSYIERLY</sequence>
<dbReference type="OrthoDB" id="2013972at2759"/>
<accession>A0A364L800</accession>